<reference evidence="1" key="1">
    <citation type="submission" date="2014-11" db="EMBL/GenBank/DDBJ databases">
        <authorList>
            <person name="Amaro Gonzalez C."/>
        </authorList>
    </citation>
    <scope>NUCLEOTIDE SEQUENCE</scope>
</reference>
<sequence length="33" mass="3810">MTHKTDAVYCVASLTLFSCSRPDETKQRRVRPL</sequence>
<evidence type="ECO:0008006" key="2">
    <source>
        <dbReference type="Google" id="ProtNLM"/>
    </source>
</evidence>
<evidence type="ECO:0000313" key="1">
    <source>
        <dbReference type="EMBL" id="JAH09607.1"/>
    </source>
</evidence>
<proteinExistence type="predicted"/>
<dbReference type="EMBL" id="GBXM01098970">
    <property type="protein sequence ID" value="JAH09607.1"/>
    <property type="molecule type" value="Transcribed_RNA"/>
</dbReference>
<dbReference type="PROSITE" id="PS51257">
    <property type="entry name" value="PROKAR_LIPOPROTEIN"/>
    <property type="match status" value="1"/>
</dbReference>
<dbReference type="AlphaFoldDB" id="A0A0E9PZ96"/>
<accession>A0A0E9PZ96</accession>
<organism evidence="1">
    <name type="scientific">Anguilla anguilla</name>
    <name type="common">European freshwater eel</name>
    <name type="synonym">Muraena anguilla</name>
    <dbReference type="NCBI Taxonomy" id="7936"/>
    <lineage>
        <taxon>Eukaryota</taxon>
        <taxon>Metazoa</taxon>
        <taxon>Chordata</taxon>
        <taxon>Craniata</taxon>
        <taxon>Vertebrata</taxon>
        <taxon>Euteleostomi</taxon>
        <taxon>Actinopterygii</taxon>
        <taxon>Neopterygii</taxon>
        <taxon>Teleostei</taxon>
        <taxon>Anguilliformes</taxon>
        <taxon>Anguillidae</taxon>
        <taxon>Anguilla</taxon>
    </lineage>
</organism>
<reference evidence="1" key="2">
    <citation type="journal article" date="2015" name="Fish Shellfish Immunol.">
        <title>Early steps in the European eel (Anguilla anguilla)-Vibrio vulnificus interaction in the gills: Role of the RtxA13 toxin.</title>
        <authorList>
            <person name="Callol A."/>
            <person name="Pajuelo D."/>
            <person name="Ebbesson L."/>
            <person name="Teles M."/>
            <person name="MacKenzie S."/>
            <person name="Amaro C."/>
        </authorList>
    </citation>
    <scope>NUCLEOTIDE SEQUENCE</scope>
</reference>
<name>A0A0E9PZ96_ANGAN</name>
<protein>
    <recommendedName>
        <fullName evidence="2">Lipoprotein</fullName>
    </recommendedName>
</protein>